<dbReference type="Pfam" id="PF01853">
    <property type="entry name" value="MOZ_SAS"/>
    <property type="match status" value="1"/>
</dbReference>
<evidence type="ECO:0000313" key="7">
    <source>
        <dbReference type="EMBL" id="EIJ89509.1"/>
    </source>
</evidence>
<evidence type="ECO:0000256" key="1">
    <source>
        <dbReference type="ARBA" id="ARBA00010107"/>
    </source>
</evidence>
<reference evidence="7" key="1">
    <citation type="submission" date="2011-01" db="EMBL/GenBank/DDBJ databases">
        <title>The Genome Sequence of Nematocida parisii strain ERTm3.</title>
        <authorList>
            <consortium name="The Broad Institute Genome Sequencing Platform"/>
            <consortium name="The Broad Institute Genome Sequencing Center for Infectious Disease"/>
            <person name="Cuomo C."/>
            <person name="Troemel E."/>
            <person name="Young S.K."/>
            <person name="Zeng Q."/>
            <person name="Gargeya S."/>
            <person name="Fitzgerald M."/>
            <person name="Haas B."/>
            <person name="Abouelleil A."/>
            <person name="Alvarado L."/>
            <person name="Arachchi H.M."/>
            <person name="Berlin A."/>
            <person name="Chapman S.B."/>
            <person name="Gearin G."/>
            <person name="Goldberg J."/>
            <person name="Griggs A."/>
            <person name="Gujja S."/>
            <person name="Hansen M."/>
            <person name="Heiman D."/>
            <person name="Howarth C."/>
            <person name="Larimer J."/>
            <person name="Lui A."/>
            <person name="MacDonald P.J.P."/>
            <person name="McCowen C."/>
            <person name="Montmayeur A."/>
            <person name="Murphy C."/>
            <person name="Neiman D."/>
            <person name="Pearson M."/>
            <person name="Priest M."/>
            <person name="Roberts A."/>
            <person name="Saif S."/>
            <person name="Shea T."/>
            <person name="Sisk P."/>
            <person name="Stolte C."/>
            <person name="Sykes S."/>
            <person name="Wortman J."/>
            <person name="Nusbaum C."/>
            <person name="Birren B."/>
        </authorList>
    </citation>
    <scope>NUCLEOTIDE SEQUENCE</scope>
    <source>
        <strain evidence="7">ERTm3</strain>
    </source>
</reference>
<dbReference type="HOGENOM" id="CLU_689043_0_0_1"/>
<keyword evidence="8" id="KW-1185">Reference proteome</keyword>
<dbReference type="InterPro" id="IPR050603">
    <property type="entry name" value="MYST_HAT"/>
</dbReference>
<dbReference type="OrthoDB" id="787137at2759"/>
<dbReference type="Proteomes" id="UP000002872">
    <property type="component" value="Unassembled WGS sequence"/>
</dbReference>
<dbReference type="Gene3D" id="3.30.60.60">
    <property type="entry name" value="N-acetyl transferase-like"/>
    <property type="match status" value="1"/>
</dbReference>
<dbReference type="STRING" id="935791.I3EJW2"/>
<dbReference type="InterPro" id="IPR002717">
    <property type="entry name" value="HAT_MYST-type"/>
</dbReference>
<evidence type="ECO:0000256" key="2">
    <source>
        <dbReference type="ARBA" id="ARBA00013184"/>
    </source>
</evidence>
<dbReference type="Gene3D" id="3.40.630.30">
    <property type="match status" value="1"/>
</dbReference>
<gene>
    <name evidence="7" type="ORF">NEQG_00279</name>
</gene>
<dbReference type="Pfam" id="PF17772">
    <property type="entry name" value="zf-MYST"/>
    <property type="match status" value="1"/>
</dbReference>
<protein>
    <recommendedName>
        <fullName evidence="2">histone acetyltransferase</fullName>
        <ecNumber evidence="2">2.3.1.48</ecNumber>
    </recommendedName>
</protein>
<name>I3EJW2_NEMP3</name>
<evidence type="ECO:0000256" key="3">
    <source>
        <dbReference type="ARBA" id="ARBA00022679"/>
    </source>
</evidence>
<dbReference type="InterPro" id="IPR040706">
    <property type="entry name" value="Zf-MYST"/>
</dbReference>
<dbReference type="InterPro" id="IPR036388">
    <property type="entry name" value="WH-like_DNA-bd_sf"/>
</dbReference>
<dbReference type="GO" id="GO:0004402">
    <property type="term" value="F:histone acetyltransferase activity"/>
    <property type="evidence" value="ECO:0007669"/>
    <property type="project" value="InterPro"/>
</dbReference>
<dbReference type="AlphaFoldDB" id="I3EJW2"/>
<evidence type="ECO:0000259" key="6">
    <source>
        <dbReference type="PROSITE" id="PS51726"/>
    </source>
</evidence>
<evidence type="ECO:0000256" key="4">
    <source>
        <dbReference type="ARBA" id="ARBA00022990"/>
    </source>
</evidence>
<accession>I3EJW2</accession>
<dbReference type="InParanoid" id="I3EJW2"/>
<dbReference type="PROSITE" id="PS51726">
    <property type="entry name" value="MYST_HAT"/>
    <property type="match status" value="1"/>
</dbReference>
<sequence length="400" mass="46443">MFCESCRVCYICYTKSSEVLEYCKMCGYSYHVHHCTRTQTEKANGNPEERVDGCEKCTELLKGVKFDGLLGPEIPALERSTEEISKDVSKKVCDIIKKNRPGKNSEGIQKVFLGEVELTPLFSSPYPEEYVKHRNLFICSKCMEYFSTKYSMDRHRSKCMMEYPPGRLLYLDNDETVIFEVEGEKEQKYCQSLCLLAKMFLDHKTLYYDVESFLFYIVGEVKDNVFHMQGYFSKEKGEGRNNLSCIVVFPAYQKLGIGSFLIDFSYYLTKTTGTVPYIAGPEQPLSSDGERAYLSYWTNAILRYIMDKKNFTSEDHTFEKISEYTGVSKDNIKSAYKQLVKRFNKELTYHDFISNRDIVKRTRRIKKGASVQKSVECNRDHPEDTKIIHSELPQNIPNIN</sequence>
<evidence type="ECO:0000256" key="5">
    <source>
        <dbReference type="PIRSR" id="PIRSR602717-51"/>
    </source>
</evidence>
<dbReference type="EC" id="2.3.1.48" evidence="2"/>
<dbReference type="EMBL" id="GL870876">
    <property type="protein sequence ID" value="EIJ89509.1"/>
    <property type="molecule type" value="Genomic_DNA"/>
</dbReference>
<keyword evidence="4" id="KW-0007">Acetylation</keyword>
<dbReference type="InterPro" id="IPR016181">
    <property type="entry name" value="Acyl_CoA_acyltransferase"/>
</dbReference>
<dbReference type="Gene3D" id="1.10.10.10">
    <property type="entry name" value="Winged helix-like DNA-binding domain superfamily/Winged helix DNA-binding domain"/>
    <property type="match status" value="1"/>
</dbReference>
<evidence type="ECO:0000313" key="8">
    <source>
        <dbReference type="Proteomes" id="UP000002872"/>
    </source>
</evidence>
<dbReference type="SUPFAM" id="SSF55729">
    <property type="entry name" value="Acyl-CoA N-acyltransferases (Nat)"/>
    <property type="match status" value="1"/>
</dbReference>
<comment type="similarity">
    <text evidence="1">Belongs to the MYST (SAS/MOZ) family.</text>
</comment>
<keyword evidence="3 7" id="KW-0808">Transferase</keyword>
<dbReference type="VEuPathDB" id="MicrosporidiaDB:NEQG_00279"/>
<feature type="domain" description="MYST-type HAT" evidence="6">
    <location>
        <begin position="103"/>
        <end position="351"/>
    </location>
</feature>
<feature type="active site" description="Proton donor/acceptor" evidence="5">
    <location>
        <position position="282"/>
    </location>
</feature>
<organism evidence="7 8">
    <name type="scientific">Nematocida parisii (strain ERTm3)</name>
    <name type="common">Nematode killer fungus</name>
    <dbReference type="NCBI Taxonomy" id="935791"/>
    <lineage>
        <taxon>Eukaryota</taxon>
        <taxon>Fungi</taxon>
        <taxon>Fungi incertae sedis</taxon>
        <taxon>Microsporidia</taxon>
        <taxon>Nematocida</taxon>
    </lineage>
</organism>
<dbReference type="GO" id="GO:0006355">
    <property type="term" value="P:regulation of DNA-templated transcription"/>
    <property type="evidence" value="ECO:0007669"/>
    <property type="project" value="InterPro"/>
</dbReference>
<dbReference type="PANTHER" id="PTHR10615">
    <property type="entry name" value="HISTONE ACETYLTRANSFERASE"/>
    <property type="match status" value="1"/>
</dbReference>
<dbReference type="OMA" id="IFCRNLC"/>
<proteinExistence type="inferred from homology"/>